<feature type="transmembrane region" description="Helical" evidence="2">
    <location>
        <begin position="82"/>
        <end position="103"/>
    </location>
</feature>
<evidence type="ECO:0000256" key="1">
    <source>
        <dbReference type="SAM" id="MobiDB-lite"/>
    </source>
</evidence>
<dbReference type="EMBL" id="LK052947">
    <property type="protein sequence ID" value="CDR46348.1"/>
    <property type="molecule type" value="Genomic_DNA"/>
</dbReference>
<feature type="compositionally biased region" description="Polar residues" evidence="1">
    <location>
        <begin position="53"/>
        <end position="64"/>
    </location>
</feature>
<feature type="region of interest" description="Disordered" evidence="1">
    <location>
        <begin position="1"/>
        <end position="66"/>
    </location>
</feature>
<feature type="transmembrane region" description="Helical" evidence="2">
    <location>
        <begin position="289"/>
        <end position="307"/>
    </location>
</feature>
<evidence type="ECO:0000256" key="2">
    <source>
        <dbReference type="SAM" id="Phobius"/>
    </source>
</evidence>
<gene>
    <name evidence="3" type="ORF">RHTO0S_12e03510g</name>
</gene>
<dbReference type="PANTHER" id="PTHR42024:SF1">
    <property type="entry name" value="AMINO ACID PERMEASE_ SLC12A DOMAIN-CONTAINING PROTEIN"/>
    <property type="match status" value="1"/>
</dbReference>
<feature type="compositionally biased region" description="Low complexity" evidence="1">
    <location>
        <begin position="18"/>
        <end position="46"/>
    </location>
</feature>
<keyword evidence="2" id="KW-0472">Membrane</keyword>
<dbReference type="PANTHER" id="PTHR42024">
    <property type="entry name" value="AMINO ACID PERMEASE_ SLC12A DOMAIN-CONTAINING PROTEIN"/>
    <property type="match status" value="1"/>
</dbReference>
<feature type="region of interest" description="Disordered" evidence="1">
    <location>
        <begin position="367"/>
        <end position="390"/>
    </location>
</feature>
<protein>
    <submittedName>
        <fullName evidence="3">RHTO0S12e03510g1_1</fullName>
    </submittedName>
</protein>
<evidence type="ECO:0000313" key="3">
    <source>
        <dbReference type="EMBL" id="CDR46348.1"/>
    </source>
</evidence>
<feature type="transmembrane region" description="Helical" evidence="2">
    <location>
        <begin position="313"/>
        <end position="337"/>
    </location>
</feature>
<feature type="transmembrane region" description="Helical" evidence="2">
    <location>
        <begin position="173"/>
        <end position="196"/>
    </location>
</feature>
<reference evidence="3" key="1">
    <citation type="journal article" date="2014" name="Genome Announc.">
        <title>Draft genome sequence of Rhodosporidium toruloides CECT1137, an oleaginous yeast of biotechnological interest.</title>
        <authorList>
            <person name="Morin N."/>
            <person name="Calcas X."/>
            <person name="Devillers H."/>
            <person name="Durrens P."/>
            <person name="Sherman D.J."/>
            <person name="Nicaud J.-M."/>
            <person name="Neuveglise C."/>
        </authorList>
    </citation>
    <scope>NUCLEOTIDE SEQUENCE</scope>
    <source>
        <strain evidence="3">CECT1137</strain>
    </source>
</reference>
<accession>A0A061B8U7</accession>
<keyword evidence="2" id="KW-1133">Transmembrane helix</keyword>
<proteinExistence type="predicted"/>
<sequence length="440" mass="49421">MATITVTAPPDDSEHPRSSLTSTSSTSPSPSSVSPLHLAAPPLATTRGRDRSASNATQPETTILNPDHPPPLNFHFGWKGPVLYLVFLLVCNVLIPCLLYYLLRIYTRLDDKELIGIGSAALGVSSCFDAPVRLWKLLRHRAKYGPLYYPYMADPAFEPAGKNRLMRNIPRSWWHLDFTMHTYTLALFTFAIPLAIAPAIPLYNFFLLSFPMLVAPIMIVFGLTLKSWKGLRWWMSSDPPRTPTKPAVYYILEDVGAVDFRLGREWRKRCQTRYAASPPFRTLMWWQTLYWTFGMAVFIGATAAVDWTTDLQLGFGLCISLLFIWALPWSLLSYLLIHRSLLSEREWWRTHFEEVVCRSLVRQEGEGGGEKAVGVGVESEGERRGGRTRGYSVHARLEAGPAAMAGEMREVEGATESRLVGRAQAEEKREVGGGRAVENV</sequence>
<feature type="transmembrane region" description="Helical" evidence="2">
    <location>
        <begin position="202"/>
        <end position="225"/>
    </location>
</feature>
<organism evidence="3">
    <name type="scientific">Rhodotorula toruloides</name>
    <name type="common">Yeast</name>
    <name type="synonym">Rhodosporidium toruloides</name>
    <dbReference type="NCBI Taxonomy" id="5286"/>
    <lineage>
        <taxon>Eukaryota</taxon>
        <taxon>Fungi</taxon>
        <taxon>Dikarya</taxon>
        <taxon>Basidiomycota</taxon>
        <taxon>Pucciniomycotina</taxon>
        <taxon>Microbotryomycetes</taxon>
        <taxon>Sporidiobolales</taxon>
        <taxon>Sporidiobolaceae</taxon>
        <taxon>Rhodotorula</taxon>
    </lineage>
</organism>
<name>A0A061B8U7_RHOTO</name>
<dbReference type="OrthoDB" id="4838853at2759"/>
<keyword evidence="2" id="KW-0812">Transmembrane</keyword>
<dbReference type="AlphaFoldDB" id="A0A061B8U7"/>
<feature type="region of interest" description="Disordered" evidence="1">
    <location>
        <begin position="415"/>
        <end position="440"/>
    </location>
</feature>